<feature type="compositionally biased region" description="Low complexity" evidence="1">
    <location>
        <begin position="13"/>
        <end position="28"/>
    </location>
</feature>
<dbReference type="AlphaFoldDB" id="A0A8T0J575"/>
<feature type="compositionally biased region" description="Basic residues" evidence="1">
    <location>
        <begin position="374"/>
        <end position="384"/>
    </location>
</feature>
<evidence type="ECO:0000313" key="2">
    <source>
        <dbReference type="EMBL" id="KAG0590058.1"/>
    </source>
</evidence>
<feature type="region of interest" description="Disordered" evidence="1">
    <location>
        <begin position="1"/>
        <end position="28"/>
    </location>
</feature>
<reference evidence="2" key="1">
    <citation type="submission" date="2020-06" db="EMBL/GenBank/DDBJ databases">
        <title>WGS assembly of Ceratodon purpureus strain R40.</title>
        <authorList>
            <person name="Carey S.B."/>
            <person name="Jenkins J."/>
            <person name="Shu S."/>
            <person name="Lovell J.T."/>
            <person name="Sreedasyam A."/>
            <person name="Maumus F."/>
            <person name="Tiley G.P."/>
            <person name="Fernandez-Pozo N."/>
            <person name="Barry K."/>
            <person name="Chen C."/>
            <person name="Wang M."/>
            <person name="Lipzen A."/>
            <person name="Daum C."/>
            <person name="Saski C.A."/>
            <person name="Payton A.C."/>
            <person name="Mcbreen J.C."/>
            <person name="Conrad R.E."/>
            <person name="Kollar L.M."/>
            <person name="Olsson S."/>
            <person name="Huttunen S."/>
            <person name="Landis J.B."/>
            <person name="Wickett N.J."/>
            <person name="Johnson M.G."/>
            <person name="Rensing S.A."/>
            <person name="Grimwood J."/>
            <person name="Schmutz J."/>
            <person name="Mcdaniel S.F."/>
        </authorList>
    </citation>
    <scope>NUCLEOTIDE SEQUENCE</scope>
    <source>
        <strain evidence="2">R40</strain>
    </source>
</reference>
<proteinExistence type="predicted"/>
<dbReference type="Proteomes" id="UP000822688">
    <property type="component" value="Chromosome 1"/>
</dbReference>
<protein>
    <submittedName>
        <fullName evidence="2">Uncharacterized protein</fullName>
    </submittedName>
</protein>
<gene>
    <name evidence="2" type="ORF">KC19_1G068200</name>
</gene>
<name>A0A8T0J575_CERPU</name>
<feature type="region of interest" description="Disordered" evidence="1">
    <location>
        <begin position="358"/>
        <end position="396"/>
    </location>
</feature>
<accession>A0A8T0J575</accession>
<organism evidence="2 3">
    <name type="scientific">Ceratodon purpureus</name>
    <name type="common">Fire moss</name>
    <name type="synonym">Dicranum purpureum</name>
    <dbReference type="NCBI Taxonomy" id="3225"/>
    <lineage>
        <taxon>Eukaryota</taxon>
        <taxon>Viridiplantae</taxon>
        <taxon>Streptophyta</taxon>
        <taxon>Embryophyta</taxon>
        <taxon>Bryophyta</taxon>
        <taxon>Bryophytina</taxon>
        <taxon>Bryopsida</taxon>
        <taxon>Dicranidae</taxon>
        <taxon>Pseudoditrichales</taxon>
        <taxon>Ditrichaceae</taxon>
        <taxon>Ceratodon</taxon>
    </lineage>
</organism>
<feature type="compositionally biased region" description="Polar residues" evidence="1">
    <location>
        <begin position="358"/>
        <end position="367"/>
    </location>
</feature>
<comment type="caution">
    <text evidence="2">The sequence shown here is derived from an EMBL/GenBank/DDBJ whole genome shotgun (WGS) entry which is preliminary data.</text>
</comment>
<evidence type="ECO:0000256" key="1">
    <source>
        <dbReference type="SAM" id="MobiDB-lite"/>
    </source>
</evidence>
<dbReference type="EMBL" id="CM026421">
    <property type="protein sequence ID" value="KAG0590058.1"/>
    <property type="molecule type" value="Genomic_DNA"/>
</dbReference>
<evidence type="ECO:0000313" key="3">
    <source>
        <dbReference type="Proteomes" id="UP000822688"/>
    </source>
</evidence>
<keyword evidence="3" id="KW-1185">Reference proteome</keyword>
<sequence length="396" mass="43768">MKRSKRASAPKKPSTNSTRSSPSTTTNTLETFSVASPSESMLWAPALAAADHGSTSSFRLPELSVPPSAHTGYVAHSDFQEDQIIFGNFEPHMLYDQYLMERPSEPERVEVPLVQHPFYANHGPPASGMPYEPFTDSVSDHINAADGVTLVPTEDQVPPYFPPPYLPWSDASEDDQIPGLHDPSWAPLLQALLAPSSPSHNVLGVVLSPQYEPHSPELVYSTAQAFGVMPCYPDEEVGVIMPFYPDEDGTTENTVVPHCEEISMPTIGNVQGFMRIGNTLYPFPDTARSAPPPPLTVEPYWCPPTTSTWERTSLAVNYAIDCQESQATFEHFDIPAPIIQPTPMEQDHYAHQTRPSTMAQDVLENSANKPPLNKNKKLRSARRNTTKEPQGTKVRY</sequence>